<dbReference type="InterPro" id="IPR043502">
    <property type="entry name" value="DNA/RNA_pol_sf"/>
</dbReference>
<reference evidence="3" key="1">
    <citation type="journal article" date="2021" name="Sci. Adv.">
        <title>The American lobster genome reveals insights on longevity, neural, and immune adaptations.</title>
        <authorList>
            <person name="Polinski J.M."/>
            <person name="Zimin A.V."/>
            <person name="Clark K.F."/>
            <person name="Kohn A.B."/>
            <person name="Sadowski N."/>
            <person name="Timp W."/>
            <person name="Ptitsyn A."/>
            <person name="Khanna P."/>
            <person name="Romanova D.Y."/>
            <person name="Williams P."/>
            <person name="Greenwood S.J."/>
            <person name="Moroz L.L."/>
            <person name="Walt D.R."/>
            <person name="Bodnar A.G."/>
        </authorList>
    </citation>
    <scope>NUCLEOTIDE SEQUENCE</scope>
    <source>
        <strain evidence="3">GMGI-L3</strain>
    </source>
</reference>
<evidence type="ECO:0000259" key="2">
    <source>
        <dbReference type="Pfam" id="PF17919"/>
    </source>
</evidence>
<dbReference type="PANTHER" id="PTHR34072:SF49">
    <property type="entry name" value="RIBONUCLEASE H"/>
    <property type="match status" value="1"/>
</dbReference>
<dbReference type="Gene3D" id="3.10.20.370">
    <property type="match status" value="1"/>
</dbReference>
<evidence type="ECO:0000313" key="3">
    <source>
        <dbReference type="EMBL" id="KAG7167764.1"/>
    </source>
</evidence>
<feature type="region of interest" description="Disordered" evidence="1">
    <location>
        <begin position="180"/>
        <end position="214"/>
    </location>
</feature>
<dbReference type="InterPro" id="IPR041577">
    <property type="entry name" value="RT_RNaseH_2"/>
</dbReference>
<organism evidence="3 4">
    <name type="scientific">Homarus americanus</name>
    <name type="common">American lobster</name>
    <dbReference type="NCBI Taxonomy" id="6706"/>
    <lineage>
        <taxon>Eukaryota</taxon>
        <taxon>Metazoa</taxon>
        <taxon>Ecdysozoa</taxon>
        <taxon>Arthropoda</taxon>
        <taxon>Crustacea</taxon>
        <taxon>Multicrustacea</taxon>
        <taxon>Malacostraca</taxon>
        <taxon>Eumalacostraca</taxon>
        <taxon>Eucarida</taxon>
        <taxon>Decapoda</taxon>
        <taxon>Pleocyemata</taxon>
        <taxon>Astacidea</taxon>
        <taxon>Nephropoidea</taxon>
        <taxon>Nephropidae</taxon>
        <taxon>Homarus</taxon>
    </lineage>
</organism>
<evidence type="ECO:0000313" key="4">
    <source>
        <dbReference type="Proteomes" id="UP000747542"/>
    </source>
</evidence>
<accession>A0A8J5MYH1</accession>
<comment type="caution">
    <text evidence="3">The sequence shown here is derived from an EMBL/GenBank/DDBJ whole genome shotgun (WGS) entry which is preliminary data.</text>
</comment>
<protein>
    <submittedName>
        <fullName evidence="3">Transposon Tf2-8 polyprotein-like 2</fullName>
    </submittedName>
</protein>
<dbReference type="GO" id="GO:0071897">
    <property type="term" value="P:DNA biosynthetic process"/>
    <property type="evidence" value="ECO:0007669"/>
    <property type="project" value="UniProtKB-ARBA"/>
</dbReference>
<dbReference type="SUPFAM" id="SSF56672">
    <property type="entry name" value="DNA/RNA polymerases"/>
    <property type="match status" value="1"/>
</dbReference>
<dbReference type="AlphaFoldDB" id="A0A8J5MYH1"/>
<evidence type="ECO:0000256" key="1">
    <source>
        <dbReference type="SAM" id="MobiDB-lite"/>
    </source>
</evidence>
<feature type="domain" description="Reverse transcriptase/retrotransposon-derived protein RNase H-like" evidence="2">
    <location>
        <begin position="79"/>
        <end position="163"/>
    </location>
</feature>
<dbReference type="PANTHER" id="PTHR34072">
    <property type="entry name" value="ENZYMATIC POLYPROTEIN-RELATED"/>
    <property type="match status" value="1"/>
</dbReference>
<sequence>MASEMLLLCKVNVALHTRLGMVEPDEQCGVEDGVMVGRTLVDPSAEVVPEQQPRTCKRSVVKQKNGLPDHLQDFFARNSQCLDEAQDALASSPVLPYLDPTQPFILDCDAIDDGIGGVLSQKKDDIKYVVAYYSKKLSTPEINYCVTRKELLDMIRGSRKIQPKVVHVKCLWQYHGPGQYPWEDSEEQSPTTDEDQTKDPGRIQGRTHPENPTMDMEEEHCSLLVELEVIGEGDRSEDVAEVAVLREDSEDISVQYLVATLEEEETNKRLFVVPAYTEEQQEIPFARVNHNKYMYSLSELCSKFVAVHLLNTLENQTTDFVRNSLPISSSAIKLSFKDDQGVDPVEPKLSLCSFLASQRPFSHIRSVLMSRVESEVEP</sequence>
<feature type="compositionally biased region" description="Acidic residues" evidence="1">
    <location>
        <begin position="183"/>
        <end position="194"/>
    </location>
</feature>
<name>A0A8J5MYH1_HOMAM</name>
<gene>
    <name evidence="3" type="primary">Tf2-8-L2</name>
    <name evidence="3" type="ORF">Hamer_G010156</name>
</gene>
<dbReference type="EMBL" id="JAHLQT010021257">
    <property type="protein sequence ID" value="KAG7167764.1"/>
    <property type="molecule type" value="Genomic_DNA"/>
</dbReference>
<dbReference type="Pfam" id="PF17919">
    <property type="entry name" value="RT_RNaseH_2"/>
    <property type="match status" value="1"/>
</dbReference>
<keyword evidence="4" id="KW-1185">Reference proteome</keyword>
<proteinExistence type="predicted"/>
<dbReference type="Proteomes" id="UP000747542">
    <property type="component" value="Unassembled WGS sequence"/>
</dbReference>